<dbReference type="Gene3D" id="1.10.10.60">
    <property type="entry name" value="Homeodomain-like"/>
    <property type="match status" value="1"/>
</dbReference>
<proteinExistence type="predicted"/>
<organism evidence="1 2">
    <name type="scientific">Dreissena polymorpha</name>
    <name type="common">Zebra mussel</name>
    <name type="synonym">Mytilus polymorpha</name>
    <dbReference type="NCBI Taxonomy" id="45954"/>
    <lineage>
        <taxon>Eukaryota</taxon>
        <taxon>Metazoa</taxon>
        <taxon>Spiralia</taxon>
        <taxon>Lophotrochozoa</taxon>
        <taxon>Mollusca</taxon>
        <taxon>Bivalvia</taxon>
        <taxon>Autobranchia</taxon>
        <taxon>Heteroconchia</taxon>
        <taxon>Euheterodonta</taxon>
        <taxon>Imparidentia</taxon>
        <taxon>Neoheterodontei</taxon>
        <taxon>Myida</taxon>
        <taxon>Dreissenoidea</taxon>
        <taxon>Dreissenidae</taxon>
        <taxon>Dreissena</taxon>
    </lineage>
</organism>
<protein>
    <recommendedName>
        <fullName evidence="3">HTH psq-type domain-containing protein</fullName>
    </recommendedName>
</protein>
<name>A0A9D4LPY3_DREPO</name>
<dbReference type="Proteomes" id="UP000828390">
    <property type="component" value="Unassembled WGS sequence"/>
</dbReference>
<dbReference type="EMBL" id="JAIWYP010000002">
    <property type="protein sequence ID" value="KAH3862538.1"/>
    <property type="molecule type" value="Genomic_DNA"/>
</dbReference>
<accession>A0A9D4LPY3</accession>
<dbReference type="InterPro" id="IPR009057">
    <property type="entry name" value="Homeodomain-like_sf"/>
</dbReference>
<reference evidence="1" key="2">
    <citation type="submission" date="2020-11" db="EMBL/GenBank/DDBJ databases">
        <authorList>
            <person name="McCartney M.A."/>
            <person name="Auch B."/>
            <person name="Kono T."/>
            <person name="Mallez S."/>
            <person name="Becker A."/>
            <person name="Gohl D.M."/>
            <person name="Silverstein K.A.T."/>
            <person name="Koren S."/>
            <person name="Bechman K.B."/>
            <person name="Herman A."/>
            <person name="Abrahante J.E."/>
            <person name="Garbe J."/>
        </authorList>
    </citation>
    <scope>NUCLEOTIDE SEQUENCE</scope>
    <source>
        <strain evidence="1">Duluth1</strain>
        <tissue evidence="1">Whole animal</tissue>
    </source>
</reference>
<keyword evidence="2" id="KW-1185">Reference proteome</keyword>
<reference evidence="1" key="1">
    <citation type="journal article" date="2019" name="bioRxiv">
        <title>The Genome of the Zebra Mussel, Dreissena polymorpha: A Resource for Invasive Species Research.</title>
        <authorList>
            <person name="McCartney M.A."/>
            <person name="Auch B."/>
            <person name="Kono T."/>
            <person name="Mallez S."/>
            <person name="Zhang Y."/>
            <person name="Obille A."/>
            <person name="Becker A."/>
            <person name="Abrahante J.E."/>
            <person name="Garbe J."/>
            <person name="Badalamenti J.P."/>
            <person name="Herman A."/>
            <person name="Mangelson H."/>
            <person name="Liachko I."/>
            <person name="Sullivan S."/>
            <person name="Sone E.D."/>
            <person name="Koren S."/>
            <person name="Silverstein K.A.T."/>
            <person name="Beckman K.B."/>
            <person name="Gohl D.M."/>
        </authorList>
    </citation>
    <scope>NUCLEOTIDE SEQUENCE</scope>
    <source>
        <strain evidence="1">Duluth1</strain>
        <tissue evidence="1">Whole animal</tissue>
    </source>
</reference>
<gene>
    <name evidence="1" type="ORF">DPMN_025505</name>
</gene>
<evidence type="ECO:0000313" key="1">
    <source>
        <dbReference type="EMBL" id="KAH3862538.1"/>
    </source>
</evidence>
<evidence type="ECO:0008006" key="3">
    <source>
        <dbReference type="Google" id="ProtNLM"/>
    </source>
</evidence>
<evidence type="ECO:0000313" key="2">
    <source>
        <dbReference type="Proteomes" id="UP000828390"/>
    </source>
</evidence>
<dbReference type="SUPFAM" id="SSF46689">
    <property type="entry name" value="Homeodomain-like"/>
    <property type="match status" value="1"/>
</dbReference>
<sequence length="93" mass="10769">MKCKAYSREMMMSAYKAVKDDHLPVDRAAIMYGVPKQTLRDRVLNKVKISSRWGKDSLFTHEEELLVSHLEGLAQVGYGINRSQLKFLQVIWL</sequence>
<dbReference type="AlphaFoldDB" id="A0A9D4LPY3"/>
<comment type="caution">
    <text evidence="1">The sequence shown here is derived from an EMBL/GenBank/DDBJ whole genome shotgun (WGS) entry which is preliminary data.</text>
</comment>